<dbReference type="OrthoDB" id="3344688at2759"/>
<keyword evidence="2" id="KW-1185">Reference proteome</keyword>
<evidence type="ECO:0000313" key="2">
    <source>
        <dbReference type="Proteomes" id="UP000765509"/>
    </source>
</evidence>
<evidence type="ECO:0000313" key="1">
    <source>
        <dbReference type="EMBL" id="MBW0504600.1"/>
    </source>
</evidence>
<dbReference type="PANTHER" id="PTHR11439">
    <property type="entry name" value="GAG-POL-RELATED RETROTRANSPOSON"/>
    <property type="match status" value="1"/>
</dbReference>
<comment type="caution">
    <text evidence="1">The sequence shown here is derived from an EMBL/GenBank/DDBJ whole genome shotgun (WGS) entry which is preliminary data.</text>
</comment>
<dbReference type="EMBL" id="AVOT02018021">
    <property type="protein sequence ID" value="MBW0504600.1"/>
    <property type="molecule type" value="Genomic_DNA"/>
</dbReference>
<reference evidence="1" key="1">
    <citation type="submission" date="2021-03" db="EMBL/GenBank/DDBJ databases">
        <title>Draft genome sequence of rust myrtle Austropuccinia psidii MF-1, a brazilian biotype.</title>
        <authorList>
            <person name="Quecine M.C."/>
            <person name="Pachon D.M.R."/>
            <person name="Bonatelli M.L."/>
            <person name="Correr F.H."/>
            <person name="Franceschini L.M."/>
            <person name="Leite T.F."/>
            <person name="Margarido G.R.A."/>
            <person name="Almeida C.A."/>
            <person name="Ferrarezi J.A."/>
            <person name="Labate C.A."/>
        </authorList>
    </citation>
    <scope>NUCLEOTIDE SEQUENCE</scope>
    <source>
        <strain evidence="1">MF-1</strain>
    </source>
</reference>
<dbReference type="PANTHER" id="PTHR11439:SF463">
    <property type="entry name" value="REVERSE TRANSCRIPTASE TY1_COPIA-TYPE DOMAIN-CONTAINING PROTEIN"/>
    <property type="match status" value="1"/>
</dbReference>
<dbReference type="SUPFAM" id="SSF56672">
    <property type="entry name" value="DNA/RNA polymerases"/>
    <property type="match status" value="1"/>
</dbReference>
<dbReference type="AlphaFoldDB" id="A0A9Q3DJT8"/>
<accession>A0A9Q3DJT8</accession>
<dbReference type="Proteomes" id="UP000765509">
    <property type="component" value="Unassembled WGS sequence"/>
</dbReference>
<proteinExistence type="predicted"/>
<dbReference type="InterPro" id="IPR043502">
    <property type="entry name" value="DNA/RNA_pol_sf"/>
</dbReference>
<sequence>MLGVKIQWTEEGISLNQHHFTEALLEQYRMDSCKAMVTPLTPNEHLMPATEDKIVDFGKLKVNYRSAVGRINYLSTATRPDLSFAVSALLQYLDWPGIKHWQAFLHVLKYLRGFNDRGLYYSSEEGNRINAFSNADWGNCKLTQCSTTGYLACFHKCLILWKTRKQPTVSISTAEAEYKAVCDLTSELLWFRKWCEEERLFVFAKPILVFKDNQSCIKTVNGDCNISNKRMKHIDIQLHFIKEAIQTNHVK</sequence>
<protein>
    <recommendedName>
        <fullName evidence="3">Reverse transcriptase Ty1/copia-type domain-containing protein</fullName>
    </recommendedName>
</protein>
<gene>
    <name evidence="1" type="ORF">O181_044315</name>
</gene>
<dbReference type="CDD" id="cd09272">
    <property type="entry name" value="RNase_HI_RT_Ty1"/>
    <property type="match status" value="1"/>
</dbReference>
<name>A0A9Q3DJT8_9BASI</name>
<organism evidence="1 2">
    <name type="scientific">Austropuccinia psidii MF-1</name>
    <dbReference type="NCBI Taxonomy" id="1389203"/>
    <lineage>
        <taxon>Eukaryota</taxon>
        <taxon>Fungi</taxon>
        <taxon>Dikarya</taxon>
        <taxon>Basidiomycota</taxon>
        <taxon>Pucciniomycotina</taxon>
        <taxon>Pucciniomycetes</taxon>
        <taxon>Pucciniales</taxon>
        <taxon>Sphaerophragmiaceae</taxon>
        <taxon>Austropuccinia</taxon>
    </lineage>
</organism>
<evidence type="ECO:0008006" key="3">
    <source>
        <dbReference type="Google" id="ProtNLM"/>
    </source>
</evidence>